<protein>
    <submittedName>
        <fullName evidence="1">Uncharacterized protein</fullName>
    </submittedName>
</protein>
<organism evidence="1 2">
    <name type="scientific">Salinimicrobium gaetbulicola</name>
    <dbReference type="NCBI Taxonomy" id="999702"/>
    <lineage>
        <taxon>Bacteria</taxon>
        <taxon>Pseudomonadati</taxon>
        <taxon>Bacteroidota</taxon>
        <taxon>Flavobacteriia</taxon>
        <taxon>Flavobacteriales</taxon>
        <taxon>Flavobacteriaceae</taxon>
        <taxon>Salinimicrobium</taxon>
    </lineage>
</organism>
<dbReference type="EMBL" id="JBHTJP010000027">
    <property type="protein sequence ID" value="MFD0975434.1"/>
    <property type="molecule type" value="Genomic_DNA"/>
</dbReference>
<accession>A0ABW3IBE2</accession>
<reference evidence="2" key="1">
    <citation type="journal article" date="2019" name="Int. J. Syst. Evol. Microbiol.">
        <title>The Global Catalogue of Microorganisms (GCM) 10K type strain sequencing project: providing services to taxonomists for standard genome sequencing and annotation.</title>
        <authorList>
            <consortium name="The Broad Institute Genomics Platform"/>
            <consortium name="The Broad Institute Genome Sequencing Center for Infectious Disease"/>
            <person name="Wu L."/>
            <person name="Ma J."/>
        </authorList>
    </citation>
    <scope>NUCLEOTIDE SEQUENCE [LARGE SCALE GENOMIC DNA]</scope>
    <source>
        <strain evidence="2">CCUG 60898</strain>
    </source>
</reference>
<dbReference type="Proteomes" id="UP001597100">
    <property type="component" value="Unassembled WGS sequence"/>
</dbReference>
<sequence>MDYNKYTARELNDMAKTFSSIRSEVEANSNLFRIVYDDEAEIHIEYLSFTTEFYFKISNPRLEKNYVYYDLNYRPGDQANNSIRGTKNTSSDGRLMSELKNWMNLVKNIHDVKKRIHPSSKNLNHYKEKLFESFSFMEDENDDKPLEPQKQVELSNFLNLLIENFEDDPDIDDEIIQELKLLNENIPALTQLQIKNQISWTFAKIMFKGIDVLNKVTKVGTDAGIGFLFIEGIKTYIA</sequence>
<name>A0ABW3IBE2_9FLAO</name>
<evidence type="ECO:0000313" key="2">
    <source>
        <dbReference type="Proteomes" id="UP001597100"/>
    </source>
</evidence>
<proteinExistence type="predicted"/>
<dbReference type="RefSeq" id="WP_380736452.1">
    <property type="nucleotide sequence ID" value="NZ_JBHTJP010000027.1"/>
</dbReference>
<gene>
    <name evidence="1" type="ORF">ACFQ1G_01400</name>
</gene>
<comment type="caution">
    <text evidence="1">The sequence shown here is derived from an EMBL/GenBank/DDBJ whole genome shotgun (WGS) entry which is preliminary data.</text>
</comment>
<evidence type="ECO:0000313" key="1">
    <source>
        <dbReference type="EMBL" id="MFD0975434.1"/>
    </source>
</evidence>
<keyword evidence="2" id="KW-1185">Reference proteome</keyword>